<feature type="transmembrane region" description="Helical" evidence="12">
    <location>
        <begin position="474"/>
        <end position="495"/>
    </location>
</feature>
<keyword evidence="8" id="KW-0406">Ion transport</keyword>
<evidence type="ECO:0000256" key="9">
    <source>
        <dbReference type="ARBA" id="ARBA00023136"/>
    </source>
</evidence>
<dbReference type="PANTHER" id="PTHR47143:SF4">
    <property type="entry name" value="TRANSIENT RECEPTOR POTENTIAL CATION CHANNEL PROTEIN PAINLESS"/>
    <property type="match status" value="1"/>
</dbReference>
<evidence type="ECO:0000259" key="13">
    <source>
        <dbReference type="Pfam" id="PF00520"/>
    </source>
</evidence>
<evidence type="ECO:0000256" key="2">
    <source>
        <dbReference type="ARBA" id="ARBA00022448"/>
    </source>
</evidence>
<dbReference type="Pfam" id="PF13637">
    <property type="entry name" value="Ank_4"/>
    <property type="match status" value="1"/>
</dbReference>
<keyword evidence="5" id="KW-0677">Repeat</keyword>
<feature type="repeat" description="ANK" evidence="11">
    <location>
        <begin position="78"/>
        <end position="110"/>
    </location>
</feature>
<sequence length="830" mass="94951">MCSTMDKLLLDEVLTDNTPYLEMLEALSKDVTALESAISKISKDDVNRPFMHVRDGPYNITSSLPLPVQNDIKGKTFTMIYPLHHVARIGNPQCLRLLLNAGADPNAKDCLGQTPLHILAKGRVQEREEDYKACLNFLLDHKATITNRTDFSGTTPLHRAVENQWPFMSNQLKASEHIEPLKIGQREGRMSDQLMLLLINNSYDEFQKTIENLTSSSTSLKGILNVNHGGYTLLQYACSSNSGKAVEVLLQHGAMVGKKCEINFLSPIMHASKKSHRILKILLGYLTSDDVENGVLQESTIHMQTVLHLLVQNRSRKVEDNNDYFHCLQELLSRVNPASINAKDDGENTALHFATMKGDLDSTKMLLQKGSVCNIENIAGQTAVSYLNAEETESILDDLVKYEENISITDKNFEITVDFSVVAKHSETQTSQSSKPSEMSFFLALARYHRDRNILYHPIVEIFMHIKWQKIRRYTILNTFIFMLYMMGLLSYSYLHHVMELQFQTYSSSNDTVLDIDYSTMDQIVSGARTAWHYLRLFFIIFVVVSMVTREIAQLSMVKSWKEYIRDMRNVIELSIVILTPIMFLPIGANDQRAIAAWLVLLSFIEFILVLGDSPVCAVYVEMFKRITWNFFKFILLFSACILGFGYSFFLLFQTNEHFVNYQESLLKTIIMSTGEIDYADLPTDNFQAASRLMITVFVFIILLVLMSLLDGLAISDIQVIKQEAEIINRMNMINYISQLECSLEMLNNHHPIKRFHNWVTGRMSIFKCLPKQILTLYPNKAAVNSNKLDKDRLVICDCHSYMIKERHIQALNGVILKKLHKIYHKVSKN</sequence>
<dbReference type="EMBL" id="JAXCGZ010018088">
    <property type="protein sequence ID" value="KAK7067547.1"/>
    <property type="molecule type" value="Genomic_DNA"/>
</dbReference>
<dbReference type="PANTHER" id="PTHR47143">
    <property type="entry name" value="TRANSIENT RECEPTOR POTENTIAL CATION CHANNEL PROTEIN PAINLESS"/>
    <property type="match status" value="1"/>
</dbReference>
<dbReference type="SUPFAM" id="SSF48403">
    <property type="entry name" value="Ankyrin repeat"/>
    <property type="match status" value="1"/>
</dbReference>
<dbReference type="InterPro" id="IPR052076">
    <property type="entry name" value="TRP_cation_channel"/>
</dbReference>
<evidence type="ECO:0000256" key="12">
    <source>
        <dbReference type="SAM" id="Phobius"/>
    </source>
</evidence>
<dbReference type="PROSITE" id="PS50297">
    <property type="entry name" value="ANK_REP_REGION"/>
    <property type="match status" value="2"/>
</dbReference>
<dbReference type="Pfam" id="PF12796">
    <property type="entry name" value="Ank_2"/>
    <property type="match status" value="1"/>
</dbReference>
<evidence type="ECO:0000256" key="5">
    <source>
        <dbReference type="ARBA" id="ARBA00022737"/>
    </source>
</evidence>
<keyword evidence="6 12" id="KW-1133">Transmembrane helix</keyword>
<keyword evidence="15" id="KW-1185">Reference proteome</keyword>
<evidence type="ECO:0000256" key="1">
    <source>
        <dbReference type="ARBA" id="ARBA00004141"/>
    </source>
</evidence>
<name>A0AAN8WM51_HALRR</name>
<dbReference type="AlphaFoldDB" id="A0AAN8WM51"/>
<proteinExistence type="predicted"/>
<feature type="transmembrane region" description="Helical" evidence="12">
    <location>
        <begin position="693"/>
        <end position="714"/>
    </location>
</feature>
<dbReference type="Proteomes" id="UP001381693">
    <property type="component" value="Unassembled WGS sequence"/>
</dbReference>
<organism evidence="14 15">
    <name type="scientific">Halocaridina rubra</name>
    <name type="common">Hawaiian red shrimp</name>
    <dbReference type="NCBI Taxonomy" id="373956"/>
    <lineage>
        <taxon>Eukaryota</taxon>
        <taxon>Metazoa</taxon>
        <taxon>Ecdysozoa</taxon>
        <taxon>Arthropoda</taxon>
        <taxon>Crustacea</taxon>
        <taxon>Multicrustacea</taxon>
        <taxon>Malacostraca</taxon>
        <taxon>Eumalacostraca</taxon>
        <taxon>Eucarida</taxon>
        <taxon>Decapoda</taxon>
        <taxon>Pleocyemata</taxon>
        <taxon>Caridea</taxon>
        <taxon>Atyoidea</taxon>
        <taxon>Atyidae</taxon>
        <taxon>Halocaridina</taxon>
    </lineage>
</organism>
<dbReference type="InterPro" id="IPR005821">
    <property type="entry name" value="Ion_trans_dom"/>
</dbReference>
<feature type="repeat" description="ANK" evidence="11">
    <location>
        <begin position="346"/>
        <end position="378"/>
    </location>
</feature>
<gene>
    <name evidence="14" type="ORF">SK128_014074</name>
</gene>
<feature type="transmembrane region" description="Helical" evidence="12">
    <location>
        <begin position="531"/>
        <end position="549"/>
    </location>
</feature>
<dbReference type="SMART" id="SM00248">
    <property type="entry name" value="ANK"/>
    <property type="match status" value="6"/>
</dbReference>
<evidence type="ECO:0000313" key="14">
    <source>
        <dbReference type="EMBL" id="KAK7067547.1"/>
    </source>
</evidence>
<dbReference type="GO" id="GO:0034703">
    <property type="term" value="C:cation channel complex"/>
    <property type="evidence" value="ECO:0007669"/>
    <property type="project" value="UniProtKB-ARBA"/>
</dbReference>
<keyword evidence="9 12" id="KW-0472">Membrane</keyword>
<reference evidence="14 15" key="1">
    <citation type="submission" date="2023-11" db="EMBL/GenBank/DDBJ databases">
        <title>Halocaridina rubra genome assembly.</title>
        <authorList>
            <person name="Smith C."/>
        </authorList>
    </citation>
    <scope>NUCLEOTIDE SEQUENCE [LARGE SCALE GENOMIC DNA]</scope>
    <source>
        <strain evidence="14">EP-1</strain>
        <tissue evidence="14">Whole</tissue>
    </source>
</reference>
<evidence type="ECO:0000256" key="4">
    <source>
        <dbReference type="ARBA" id="ARBA00022692"/>
    </source>
</evidence>
<feature type="transmembrane region" description="Helical" evidence="12">
    <location>
        <begin position="595"/>
        <end position="619"/>
    </location>
</feature>
<dbReference type="Gene3D" id="1.25.40.20">
    <property type="entry name" value="Ankyrin repeat-containing domain"/>
    <property type="match status" value="2"/>
</dbReference>
<evidence type="ECO:0000256" key="11">
    <source>
        <dbReference type="PROSITE-ProRule" id="PRU00023"/>
    </source>
</evidence>
<keyword evidence="4 12" id="KW-0812">Transmembrane</keyword>
<evidence type="ECO:0000313" key="15">
    <source>
        <dbReference type="Proteomes" id="UP001381693"/>
    </source>
</evidence>
<evidence type="ECO:0000256" key="3">
    <source>
        <dbReference type="ARBA" id="ARBA00022606"/>
    </source>
</evidence>
<accession>A0AAN8WM51</accession>
<comment type="caution">
    <text evidence="14">The sequence shown here is derived from an EMBL/GenBank/DDBJ whole genome shotgun (WGS) entry which is preliminary data.</text>
</comment>
<dbReference type="GO" id="GO:0005216">
    <property type="term" value="F:monoatomic ion channel activity"/>
    <property type="evidence" value="ECO:0007669"/>
    <property type="project" value="InterPro"/>
</dbReference>
<keyword evidence="3" id="KW-0716">Sensory transduction</keyword>
<feature type="domain" description="Ion transport" evidence="13">
    <location>
        <begin position="476"/>
        <end position="725"/>
    </location>
</feature>
<feature type="transmembrane region" description="Helical" evidence="12">
    <location>
        <begin position="631"/>
        <end position="653"/>
    </location>
</feature>
<dbReference type="PROSITE" id="PS50088">
    <property type="entry name" value="ANK_REPEAT"/>
    <property type="match status" value="2"/>
</dbReference>
<evidence type="ECO:0000256" key="6">
    <source>
        <dbReference type="ARBA" id="ARBA00022989"/>
    </source>
</evidence>
<dbReference type="InterPro" id="IPR002110">
    <property type="entry name" value="Ankyrin_rpt"/>
</dbReference>
<protein>
    <recommendedName>
        <fullName evidence="13">Ion transport domain-containing protein</fullName>
    </recommendedName>
</protein>
<keyword evidence="10" id="KW-0407">Ion channel</keyword>
<keyword evidence="2" id="KW-0813">Transport</keyword>
<evidence type="ECO:0000256" key="10">
    <source>
        <dbReference type="ARBA" id="ARBA00023303"/>
    </source>
</evidence>
<dbReference type="InterPro" id="IPR036770">
    <property type="entry name" value="Ankyrin_rpt-contain_sf"/>
</dbReference>
<comment type="subcellular location">
    <subcellularLocation>
        <location evidence="1">Membrane</location>
        <topology evidence="1">Multi-pass membrane protein</topology>
    </subcellularLocation>
</comment>
<keyword evidence="7 11" id="KW-0040">ANK repeat</keyword>
<dbReference type="Pfam" id="PF00520">
    <property type="entry name" value="Ion_trans"/>
    <property type="match status" value="1"/>
</dbReference>
<evidence type="ECO:0000256" key="7">
    <source>
        <dbReference type="ARBA" id="ARBA00023043"/>
    </source>
</evidence>
<evidence type="ECO:0000256" key="8">
    <source>
        <dbReference type="ARBA" id="ARBA00023065"/>
    </source>
</evidence>
<feature type="transmembrane region" description="Helical" evidence="12">
    <location>
        <begin position="570"/>
        <end position="589"/>
    </location>
</feature>